<keyword evidence="4 7" id="KW-0812">Transmembrane</keyword>
<comment type="caution">
    <text evidence="8">The sequence shown here is derived from an EMBL/GenBank/DDBJ whole genome shotgun (WGS) entry which is preliminary data.</text>
</comment>
<accession>A0A0J5P572</accession>
<feature type="transmembrane region" description="Helical" evidence="7">
    <location>
        <begin position="183"/>
        <end position="204"/>
    </location>
</feature>
<organism evidence="8 9">
    <name type="scientific">Muribacter muris</name>
    <dbReference type="NCBI Taxonomy" id="67855"/>
    <lineage>
        <taxon>Bacteria</taxon>
        <taxon>Pseudomonadati</taxon>
        <taxon>Pseudomonadota</taxon>
        <taxon>Gammaproteobacteria</taxon>
        <taxon>Pasteurellales</taxon>
        <taxon>Pasteurellaceae</taxon>
        <taxon>Muribacter</taxon>
    </lineage>
</organism>
<dbReference type="NCBIfam" id="TIGR03148">
    <property type="entry name" value="cyt_nit_nrfD"/>
    <property type="match status" value="1"/>
</dbReference>
<dbReference type="PATRIC" id="fig|67855.3.peg.1253"/>
<evidence type="ECO:0000313" key="8">
    <source>
        <dbReference type="EMBL" id="KMK51411.1"/>
    </source>
</evidence>
<keyword evidence="5 7" id="KW-1133">Transmembrane helix</keyword>
<evidence type="ECO:0000256" key="6">
    <source>
        <dbReference type="ARBA" id="ARBA00023136"/>
    </source>
</evidence>
<dbReference type="InterPro" id="IPR052049">
    <property type="entry name" value="Electron_transfer_protein"/>
</dbReference>
<gene>
    <name evidence="8" type="ORF">RO21_06300</name>
</gene>
<protein>
    <submittedName>
        <fullName evidence="8">Nitrite reductase</fullName>
    </submittedName>
</protein>
<dbReference type="InterPro" id="IPR005614">
    <property type="entry name" value="NrfD-like"/>
</dbReference>
<feature type="transmembrane region" description="Helical" evidence="7">
    <location>
        <begin position="96"/>
        <end position="129"/>
    </location>
</feature>
<dbReference type="PANTHER" id="PTHR34856">
    <property type="entry name" value="PROTEIN NRFD"/>
    <property type="match status" value="1"/>
</dbReference>
<dbReference type="Pfam" id="PF03916">
    <property type="entry name" value="NrfD"/>
    <property type="match status" value="1"/>
</dbReference>
<evidence type="ECO:0000256" key="4">
    <source>
        <dbReference type="ARBA" id="ARBA00022692"/>
    </source>
</evidence>
<dbReference type="AlphaFoldDB" id="A0A0J5P572"/>
<proteinExistence type="inferred from homology"/>
<evidence type="ECO:0000256" key="2">
    <source>
        <dbReference type="ARBA" id="ARBA00008929"/>
    </source>
</evidence>
<feature type="transmembrane region" description="Helical" evidence="7">
    <location>
        <begin position="20"/>
        <end position="39"/>
    </location>
</feature>
<evidence type="ECO:0000256" key="5">
    <source>
        <dbReference type="ARBA" id="ARBA00022989"/>
    </source>
</evidence>
<feature type="transmembrane region" description="Helical" evidence="7">
    <location>
        <begin position="290"/>
        <end position="310"/>
    </location>
</feature>
<feature type="transmembrane region" description="Helical" evidence="7">
    <location>
        <begin position="225"/>
        <end position="243"/>
    </location>
</feature>
<evidence type="ECO:0000313" key="9">
    <source>
        <dbReference type="Proteomes" id="UP000036270"/>
    </source>
</evidence>
<reference evidence="8 9" key="1">
    <citation type="submission" date="2014-12" db="EMBL/GenBank/DDBJ databases">
        <title>Reclassification of Actinobacillus muris as Muribacter muris.</title>
        <authorList>
            <person name="Christensen H."/>
            <person name="Nicklas W."/>
            <person name="Bisgaard M."/>
        </authorList>
    </citation>
    <scope>NUCLEOTIDE SEQUENCE [LARGE SCALE GENOMIC DNA]</scope>
    <source>
        <strain evidence="8 9">Ackerman80-443D</strain>
    </source>
</reference>
<dbReference type="STRING" id="67855.RO21_06300"/>
<dbReference type="GO" id="GO:0005886">
    <property type="term" value="C:plasma membrane"/>
    <property type="evidence" value="ECO:0007669"/>
    <property type="project" value="UniProtKB-SubCell"/>
</dbReference>
<feature type="transmembrane region" description="Helical" evidence="7">
    <location>
        <begin position="150"/>
        <end position="171"/>
    </location>
</feature>
<dbReference type="EMBL" id="JWIZ01000035">
    <property type="protein sequence ID" value="KMK51411.1"/>
    <property type="molecule type" value="Genomic_DNA"/>
</dbReference>
<dbReference type="Gene3D" id="1.20.1630.10">
    <property type="entry name" value="Formate dehydrogenase/DMSO reductase domain"/>
    <property type="match status" value="1"/>
</dbReference>
<keyword evidence="3" id="KW-1003">Cell membrane</keyword>
<evidence type="ECO:0000256" key="3">
    <source>
        <dbReference type="ARBA" id="ARBA00022475"/>
    </source>
</evidence>
<feature type="transmembrane region" description="Helical" evidence="7">
    <location>
        <begin position="255"/>
        <end position="278"/>
    </location>
</feature>
<sequence>MNDYVPFQTPNLVWDSTIAIYLFLLGISAGSTLLAVLYKRSRQLAKPSESWIIRSTAIMAPGAIIIGLTLLIFHLARPWTFWFLMFNYQFGSVMSMGVMLFQVFMAVLFLWLAIIFKDLIATLIVRFLPKLKFVLGLIDIAAKFTNLIELLLALLAVALGAYTGFLLSALISYPMLNNPVLPILFLASGTSSGIAALLIAVLVIGKVSTHSDEVSFLHKFETPTVLCEILLLFAFFVGLYFGGGQKTLAAVNALSGFWGSVFWIGVVLIGLLFPLITGQIVSEKTKHNKGFIVLLATAGVIGVLCLRYFILYAGQLTIA</sequence>
<keyword evidence="6 7" id="KW-0472">Membrane</keyword>
<comment type="subcellular location">
    <subcellularLocation>
        <location evidence="1">Cell membrane</location>
        <topology evidence="1">Multi-pass membrane protein</topology>
    </subcellularLocation>
</comment>
<keyword evidence="9" id="KW-1185">Reference proteome</keyword>
<comment type="similarity">
    <text evidence="2">Belongs to the NrfD family.</text>
</comment>
<dbReference type="PANTHER" id="PTHR34856:SF2">
    <property type="entry name" value="PROTEIN NRFD"/>
    <property type="match status" value="1"/>
</dbReference>
<evidence type="ECO:0000256" key="7">
    <source>
        <dbReference type="SAM" id="Phobius"/>
    </source>
</evidence>
<feature type="transmembrane region" description="Helical" evidence="7">
    <location>
        <begin position="51"/>
        <end position="76"/>
    </location>
</feature>
<dbReference type="InterPro" id="IPR017566">
    <property type="entry name" value="NrfD"/>
</dbReference>
<evidence type="ECO:0000256" key="1">
    <source>
        <dbReference type="ARBA" id="ARBA00004651"/>
    </source>
</evidence>
<dbReference type="Proteomes" id="UP000036270">
    <property type="component" value="Unassembled WGS sequence"/>
</dbReference>
<dbReference type="RefSeq" id="WP_047976951.1">
    <property type="nucleotide sequence ID" value="NZ_JWIZ01000035.1"/>
</dbReference>
<name>A0A0J5P572_9PAST</name>